<dbReference type="Pfam" id="PF07238">
    <property type="entry name" value="PilZ"/>
    <property type="match status" value="1"/>
</dbReference>
<dbReference type="RefSeq" id="WP_271712627.1">
    <property type="nucleotide sequence ID" value="NZ_AP024169.1"/>
</dbReference>
<dbReference type="Proteomes" id="UP000595897">
    <property type="component" value="Chromosome"/>
</dbReference>
<evidence type="ECO:0000259" key="2">
    <source>
        <dbReference type="Pfam" id="PF12945"/>
    </source>
</evidence>
<accession>A0A7R7EMI8</accession>
<keyword evidence="4" id="KW-1185">Reference proteome</keyword>
<proteinExistence type="predicted"/>
<dbReference type="GO" id="GO:0035438">
    <property type="term" value="F:cyclic-di-GMP binding"/>
    <property type="evidence" value="ECO:0007669"/>
    <property type="project" value="InterPro"/>
</dbReference>
<gene>
    <name evidence="3" type="ORF">bsdtb5_28080</name>
</gene>
<reference evidence="3 4" key="1">
    <citation type="submission" date="2020-11" db="EMBL/GenBank/DDBJ databases">
        <title>Draft genome sequencing of a Lachnospiraceae strain isolated from anoxic soil subjected to BSD treatment.</title>
        <authorList>
            <person name="Uek A."/>
            <person name="Tonouchi A."/>
        </authorList>
    </citation>
    <scope>NUCLEOTIDE SEQUENCE [LARGE SCALE GENOMIC DNA]</scope>
    <source>
        <strain evidence="3 4">TB5</strain>
    </source>
</reference>
<dbReference type="InterPro" id="IPR009926">
    <property type="entry name" value="T3SS_YcgR_PilZN"/>
</dbReference>
<dbReference type="EMBL" id="AP024169">
    <property type="protein sequence ID" value="BCN31513.1"/>
    <property type="molecule type" value="Genomic_DNA"/>
</dbReference>
<organism evidence="3 4">
    <name type="scientific">Anaeromicropila herbilytica</name>
    <dbReference type="NCBI Taxonomy" id="2785025"/>
    <lineage>
        <taxon>Bacteria</taxon>
        <taxon>Bacillati</taxon>
        <taxon>Bacillota</taxon>
        <taxon>Clostridia</taxon>
        <taxon>Lachnospirales</taxon>
        <taxon>Lachnospiraceae</taxon>
        <taxon>Anaeromicropila</taxon>
    </lineage>
</organism>
<dbReference type="Gene3D" id="2.40.10.220">
    <property type="entry name" value="predicted glycosyltransferase like domains"/>
    <property type="match status" value="1"/>
</dbReference>
<feature type="domain" description="PilZ" evidence="1">
    <location>
        <begin position="152"/>
        <end position="237"/>
    </location>
</feature>
<keyword evidence="3" id="KW-0969">Cilium</keyword>
<dbReference type="Pfam" id="PF12945">
    <property type="entry name" value="PilZNR"/>
    <property type="match status" value="1"/>
</dbReference>
<name>A0A7R7EMI8_9FIRM</name>
<evidence type="ECO:0000313" key="3">
    <source>
        <dbReference type="EMBL" id="BCN31513.1"/>
    </source>
</evidence>
<dbReference type="AlphaFoldDB" id="A0A7R7EMI8"/>
<evidence type="ECO:0000259" key="1">
    <source>
        <dbReference type="Pfam" id="PF07238"/>
    </source>
</evidence>
<feature type="domain" description="Type III secretion system flagellar brake protein YcgR PilZN" evidence="2">
    <location>
        <begin position="8"/>
        <end position="90"/>
    </location>
</feature>
<evidence type="ECO:0000313" key="4">
    <source>
        <dbReference type="Proteomes" id="UP000595897"/>
    </source>
</evidence>
<dbReference type="KEGG" id="ahb:bsdtb5_28080"/>
<sequence>MASELIAVGDKIDLIDISRKETSEDYKSKILDIVDDKHIKISMPMKGGRVIPLEVGKKFRLWIYSKNVLYTTIGLIEERYRKENLFVLEITLETKLEKLQRREYYRLPCVIELDLKLLEEEEEEYINQLEKDEFTSMEARIECQDKLAAYGTNWTKGNIIDLSGGGARINSDIEFKKDDILKIKYCINVNFEPEYVESKAKVIEGFRVENMPYKYETRIEFIDLKKDSRDAIVRYIFDEERKKIQKEKGMS</sequence>
<keyword evidence="3" id="KW-0966">Cell projection</keyword>
<dbReference type="InterPro" id="IPR009875">
    <property type="entry name" value="PilZ_domain"/>
</dbReference>
<protein>
    <submittedName>
        <fullName evidence="3">Flagellar protein</fullName>
    </submittedName>
</protein>
<keyword evidence="3" id="KW-0282">Flagellum</keyword>